<dbReference type="Proteomes" id="UP001500390">
    <property type="component" value="Unassembled WGS sequence"/>
</dbReference>
<feature type="chain" id="PRO_5046416614" description="Cell wall-binding repeat-containing protein" evidence="1">
    <location>
        <begin position="29"/>
        <end position="397"/>
    </location>
</feature>
<dbReference type="InterPro" id="IPR007253">
    <property type="entry name" value="Cell_wall-bd_2"/>
</dbReference>
<dbReference type="Gene3D" id="3.40.50.12090">
    <property type="match status" value="1"/>
</dbReference>
<dbReference type="PANTHER" id="PTHR30032">
    <property type="entry name" value="N-ACETYLMURAMOYL-L-ALANINE AMIDASE-RELATED"/>
    <property type="match status" value="1"/>
</dbReference>
<evidence type="ECO:0008006" key="4">
    <source>
        <dbReference type="Google" id="ProtNLM"/>
    </source>
</evidence>
<comment type="caution">
    <text evidence="2">The sequence shown here is derived from an EMBL/GenBank/DDBJ whole genome shotgun (WGS) entry which is preliminary data.</text>
</comment>
<accession>A0ABP8JZQ6</accession>
<evidence type="ECO:0000256" key="1">
    <source>
        <dbReference type="SAM" id="SignalP"/>
    </source>
</evidence>
<evidence type="ECO:0000313" key="2">
    <source>
        <dbReference type="EMBL" id="GAA4398084.1"/>
    </source>
</evidence>
<keyword evidence="1" id="KW-0732">Signal</keyword>
<keyword evidence="3" id="KW-1185">Reference proteome</keyword>
<dbReference type="InterPro" id="IPR051922">
    <property type="entry name" value="Bact_Sporulation_Assoc"/>
</dbReference>
<name>A0ABP8JZQ6_9MICO</name>
<sequence length="397" mass="41586">MGKASRRLTGSLAAAAAASVAVAGAAVAAPSDSFQDEPDGVYRQYTIDNNLDNLFRVAGPDRISTAIKLMDSTSKWRYCGDRGKYENSGYYERNCDTVIVARADDFPDALASGPLADVYDAPVLLSNSGSIDSRVLAAIEDKGFKNAILVGGTGVWPAGAMQQLESKVGVGDVQQVGGINRYETATDIARHVGWRVSAQGVNPYTVNVYLATGTDFADALAAGSAAADNEGIVLLTNDKRLSADNNASERFTVRFLEEQSGWNSIFGKAVFNALEVHTVGGQAEAAAKSAEIDNIRDTNTGANRYATATMLAGKYRNGIDKIAVASGEGFADGVAAGAWAANHDGALLLTRNNSLSPETKTFLTGVADTDVDVVVVGGTGSVSRSVSDQIATELYTW</sequence>
<proteinExistence type="predicted"/>
<dbReference type="PANTHER" id="PTHR30032:SF4">
    <property type="entry name" value="AMIDASE ENHANCER"/>
    <property type="match status" value="1"/>
</dbReference>
<reference evidence="3" key="1">
    <citation type="journal article" date="2019" name="Int. J. Syst. Evol. Microbiol.">
        <title>The Global Catalogue of Microorganisms (GCM) 10K type strain sequencing project: providing services to taxonomists for standard genome sequencing and annotation.</title>
        <authorList>
            <consortium name="The Broad Institute Genomics Platform"/>
            <consortium name="The Broad Institute Genome Sequencing Center for Infectious Disease"/>
            <person name="Wu L."/>
            <person name="Ma J."/>
        </authorList>
    </citation>
    <scope>NUCLEOTIDE SEQUENCE [LARGE SCALE GENOMIC DNA]</scope>
    <source>
        <strain evidence="3">JCM 17738</strain>
    </source>
</reference>
<dbReference type="RefSeq" id="WP_159903813.1">
    <property type="nucleotide sequence ID" value="NZ_BAABFX010000029.1"/>
</dbReference>
<evidence type="ECO:0000313" key="3">
    <source>
        <dbReference type="Proteomes" id="UP001500390"/>
    </source>
</evidence>
<dbReference type="EMBL" id="BAABFX010000029">
    <property type="protein sequence ID" value="GAA4398084.1"/>
    <property type="molecule type" value="Genomic_DNA"/>
</dbReference>
<protein>
    <recommendedName>
        <fullName evidence="4">Cell wall-binding repeat-containing protein</fullName>
    </recommendedName>
</protein>
<gene>
    <name evidence="2" type="ORF">GCM10023153_22660</name>
</gene>
<feature type="signal peptide" evidence="1">
    <location>
        <begin position="1"/>
        <end position="28"/>
    </location>
</feature>
<organism evidence="2 3">
    <name type="scientific">Ornithinibacter aureus</name>
    <dbReference type="NCBI Taxonomy" id="622664"/>
    <lineage>
        <taxon>Bacteria</taxon>
        <taxon>Bacillati</taxon>
        <taxon>Actinomycetota</taxon>
        <taxon>Actinomycetes</taxon>
        <taxon>Micrococcales</taxon>
        <taxon>Intrasporangiaceae</taxon>
        <taxon>Ornithinibacter</taxon>
    </lineage>
</organism>
<dbReference type="Pfam" id="PF04122">
    <property type="entry name" value="CW_binding_2"/>
    <property type="match status" value="3"/>
</dbReference>